<dbReference type="OrthoDB" id="248923at2759"/>
<keyword evidence="7" id="KW-1185">Reference proteome</keyword>
<dbReference type="PANTHER" id="PTHR11042">
    <property type="entry name" value="EUKARYOTIC TRANSLATION INITIATION FACTOR 2-ALPHA KINASE EIF2-ALPHA KINASE -RELATED"/>
    <property type="match status" value="1"/>
</dbReference>
<dbReference type="GO" id="GO:0004672">
    <property type="term" value="F:protein kinase activity"/>
    <property type="evidence" value="ECO:0007669"/>
    <property type="project" value="InterPro"/>
</dbReference>
<keyword evidence="1" id="KW-0808">Transferase</keyword>
<dbReference type="InterPro" id="IPR000719">
    <property type="entry name" value="Prot_kinase_dom"/>
</dbReference>
<evidence type="ECO:0000259" key="5">
    <source>
        <dbReference type="PROSITE" id="PS50011"/>
    </source>
</evidence>
<dbReference type="GO" id="GO:0005634">
    <property type="term" value="C:nucleus"/>
    <property type="evidence" value="ECO:0007669"/>
    <property type="project" value="TreeGrafter"/>
</dbReference>
<evidence type="ECO:0000313" key="6">
    <source>
        <dbReference type="EMBL" id="CAD7632248.1"/>
    </source>
</evidence>
<dbReference type="PROSITE" id="PS50011">
    <property type="entry name" value="PROTEIN_KINASE_DOM"/>
    <property type="match status" value="1"/>
</dbReference>
<protein>
    <recommendedName>
        <fullName evidence="5">Protein kinase domain-containing protein</fullName>
    </recommendedName>
</protein>
<feature type="domain" description="Protein kinase" evidence="5">
    <location>
        <begin position="1"/>
        <end position="269"/>
    </location>
</feature>
<dbReference type="SUPFAM" id="SSF56112">
    <property type="entry name" value="Protein kinase-like (PK-like)"/>
    <property type="match status" value="1"/>
</dbReference>
<evidence type="ECO:0000256" key="3">
    <source>
        <dbReference type="ARBA" id="ARBA00022777"/>
    </source>
</evidence>
<evidence type="ECO:0000256" key="1">
    <source>
        <dbReference type="ARBA" id="ARBA00022679"/>
    </source>
</evidence>
<keyword evidence="2" id="KW-0547">Nucleotide-binding</keyword>
<dbReference type="Pfam" id="PF00069">
    <property type="entry name" value="Pkinase"/>
    <property type="match status" value="1"/>
</dbReference>
<dbReference type="Proteomes" id="UP000759131">
    <property type="component" value="Unassembled WGS sequence"/>
</dbReference>
<dbReference type="InterPro" id="IPR050339">
    <property type="entry name" value="CC_SR_Kinase"/>
</dbReference>
<dbReference type="InterPro" id="IPR011009">
    <property type="entry name" value="Kinase-like_dom_sf"/>
</dbReference>
<dbReference type="GO" id="GO:0005737">
    <property type="term" value="C:cytoplasm"/>
    <property type="evidence" value="ECO:0007669"/>
    <property type="project" value="TreeGrafter"/>
</dbReference>
<keyword evidence="3" id="KW-0418">Kinase</keyword>
<dbReference type="GO" id="GO:0005524">
    <property type="term" value="F:ATP binding"/>
    <property type="evidence" value="ECO:0007669"/>
    <property type="project" value="UniProtKB-KW"/>
</dbReference>
<dbReference type="SMART" id="SM00220">
    <property type="entry name" value="S_TKc"/>
    <property type="match status" value="1"/>
</dbReference>
<accession>A0A7R9Q4U2</accession>
<dbReference type="EMBL" id="OC865275">
    <property type="protein sequence ID" value="CAD7632248.1"/>
    <property type="molecule type" value="Genomic_DNA"/>
</dbReference>
<gene>
    <name evidence="6" type="ORF">OSB1V03_LOCUS12653</name>
</gene>
<reference evidence="6" key="1">
    <citation type="submission" date="2020-11" db="EMBL/GenBank/DDBJ databases">
        <authorList>
            <person name="Tran Van P."/>
        </authorList>
    </citation>
    <scope>NUCLEOTIDE SEQUENCE</scope>
</reference>
<organism evidence="6">
    <name type="scientific">Medioppia subpectinata</name>
    <dbReference type="NCBI Taxonomy" id="1979941"/>
    <lineage>
        <taxon>Eukaryota</taxon>
        <taxon>Metazoa</taxon>
        <taxon>Ecdysozoa</taxon>
        <taxon>Arthropoda</taxon>
        <taxon>Chelicerata</taxon>
        <taxon>Arachnida</taxon>
        <taxon>Acari</taxon>
        <taxon>Acariformes</taxon>
        <taxon>Sarcoptiformes</taxon>
        <taxon>Oribatida</taxon>
        <taxon>Brachypylina</taxon>
        <taxon>Oppioidea</taxon>
        <taxon>Oppiidae</taxon>
        <taxon>Medioppia</taxon>
    </lineage>
</organism>
<evidence type="ECO:0000256" key="4">
    <source>
        <dbReference type="ARBA" id="ARBA00022840"/>
    </source>
</evidence>
<dbReference type="EMBL" id="CAJPIZ010010700">
    <property type="protein sequence ID" value="CAG2112678.1"/>
    <property type="molecule type" value="Genomic_DNA"/>
</dbReference>
<evidence type="ECO:0000313" key="7">
    <source>
        <dbReference type="Proteomes" id="UP000759131"/>
    </source>
</evidence>
<evidence type="ECO:0000256" key="2">
    <source>
        <dbReference type="ARBA" id="ARBA00022741"/>
    </source>
</evidence>
<name>A0A7R9Q4U2_9ACAR</name>
<dbReference type="AlphaFoldDB" id="A0A7R9Q4U2"/>
<sequence>YYDSWVERDEECRQRFTRYLNTQRPDIQRLFAHQFAFANFAVHYVQQELCSFSLREAIDRILAHFELDDGQLLPPVGYYIMAELLYDLLVAIDYLHTNTPPIIHRQINPGNIMIKHDSDAGTFVKLGGFGLATEHMNDDQSHTECSGVDQYLAPEVRQGRRYDTKCDMYSLGVTVQHMFNFDANTLFQTEQELDTNYEKIKKQTLRLLNNVRNGRPSAQDLIIRHNEWSIPYASVRAHILAVIEPNGSYDIDRQFVQYFLRHLQNVAKR</sequence>
<dbReference type="Gene3D" id="1.10.510.10">
    <property type="entry name" value="Transferase(Phosphotransferase) domain 1"/>
    <property type="match status" value="1"/>
</dbReference>
<feature type="non-terminal residue" evidence="6">
    <location>
        <position position="1"/>
    </location>
</feature>
<proteinExistence type="predicted"/>
<keyword evidence="4" id="KW-0067">ATP-binding</keyword>